<dbReference type="AlphaFoldDB" id="A0A9P1I104"/>
<dbReference type="InterPro" id="IPR050605">
    <property type="entry name" value="Olfactomedin-like_domain"/>
</dbReference>
<comment type="caution">
    <text evidence="9">The sequence shown here is derived from an EMBL/GenBank/DDBJ whole genome shotgun (WGS) entry which is preliminary data.</text>
</comment>
<dbReference type="PROSITE" id="PS51132">
    <property type="entry name" value="OLF"/>
    <property type="match status" value="1"/>
</dbReference>
<evidence type="ECO:0000313" key="10">
    <source>
        <dbReference type="Proteomes" id="UP001152747"/>
    </source>
</evidence>
<evidence type="ECO:0000256" key="6">
    <source>
        <dbReference type="SAM" id="MobiDB-lite"/>
    </source>
</evidence>
<dbReference type="Pfam" id="PF01391">
    <property type="entry name" value="Collagen"/>
    <property type="match status" value="1"/>
</dbReference>
<evidence type="ECO:0000256" key="2">
    <source>
        <dbReference type="ARBA" id="ARBA00022525"/>
    </source>
</evidence>
<proteinExistence type="predicted"/>
<feature type="region of interest" description="Disordered" evidence="6">
    <location>
        <begin position="200"/>
        <end position="239"/>
    </location>
</feature>
<evidence type="ECO:0000256" key="4">
    <source>
        <dbReference type="ARBA" id="ARBA00023157"/>
    </source>
</evidence>
<comment type="caution">
    <text evidence="5">Lacks conserved residue(s) required for the propagation of feature annotation.</text>
</comment>
<dbReference type="GO" id="GO:0005615">
    <property type="term" value="C:extracellular space"/>
    <property type="evidence" value="ECO:0007669"/>
    <property type="project" value="TreeGrafter"/>
</dbReference>
<feature type="transmembrane region" description="Helical" evidence="7">
    <location>
        <begin position="9"/>
        <end position="28"/>
    </location>
</feature>
<evidence type="ECO:0000256" key="1">
    <source>
        <dbReference type="ARBA" id="ARBA00004613"/>
    </source>
</evidence>
<evidence type="ECO:0000313" key="9">
    <source>
        <dbReference type="EMBL" id="CAI5437609.1"/>
    </source>
</evidence>
<dbReference type="Pfam" id="PF02191">
    <property type="entry name" value="OLF"/>
    <property type="match status" value="1"/>
</dbReference>
<keyword evidence="7" id="KW-1133">Transmembrane helix</keyword>
<sequence length="556" mass="62813">MQEKTNRRLVLAGQIGNLFLVCCLYIHATIRINCIQCDLEEKSTTNERTKRETGSQLPIDLEDYTIIIGQNTIIPRQVLDRSCSQVHEFCSEKSQRLTGFPGAPGVPGLTGPIGPPGRRGPVGVVGPQGLIGDHGEIGETGRAGKCDCSFPDMYIQKVTVPGPPVIKIEEKMIPIPVVVVKEVEVTKLVPFEPQPPGFGPVDNWEPGMPKPGKTRKLPRYSTVRPRPTKTRPTLPPLHVIPTETPEFNLTFGGNWTLDANFTTPEPYTGPPTLGYNRKECILGAVGIPVLHAESQYGDVGSWMRDAHPPTTKGAERRWVTDGYVSPVLYEYESEKMLSDKVQKIKYYVEHFASGTGNIIYDGSYYYHKHGSKEIARYRLDSGNETYMLLDEEMAFSDCHRLPNHTFQECNETDRDVWLYNRPHNFVDFAIDENGIWVIYSDAKSETIKVAKLEPDLYVVNRWELSINTTNIADAFIMCGVFYGVNSSTDTQTDISNAYDLYRNDFIPGQVPWYNPYGGLTMLNYNPLDHRIYFFDRKKLLSVNVRIIEDLPEYEDP</sequence>
<dbReference type="GO" id="GO:0007165">
    <property type="term" value="P:signal transduction"/>
    <property type="evidence" value="ECO:0007669"/>
    <property type="project" value="TreeGrafter"/>
</dbReference>
<dbReference type="InterPro" id="IPR003112">
    <property type="entry name" value="Olfac-like_dom"/>
</dbReference>
<keyword evidence="4" id="KW-1015">Disulfide bond</keyword>
<keyword evidence="2" id="KW-0964">Secreted</keyword>
<evidence type="ECO:0000259" key="8">
    <source>
        <dbReference type="PROSITE" id="PS51132"/>
    </source>
</evidence>
<organism evidence="9 10">
    <name type="scientific">Caenorhabditis angaria</name>
    <dbReference type="NCBI Taxonomy" id="860376"/>
    <lineage>
        <taxon>Eukaryota</taxon>
        <taxon>Metazoa</taxon>
        <taxon>Ecdysozoa</taxon>
        <taxon>Nematoda</taxon>
        <taxon>Chromadorea</taxon>
        <taxon>Rhabditida</taxon>
        <taxon>Rhabditina</taxon>
        <taxon>Rhabditomorpha</taxon>
        <taxon>Rhabditoidea</taxon>
        <taxon>Rhabditidae</taxon>
        <taxon>Peloderinae</taxon>
        <taxon>Caenorhabditis</taxon>
    </lineage>
</organism>
<keyword evidence="7" id="KW-0472">Membrane</keyword>
<dbReference type="OrthoDB" id="8626508at2759"/>
<dbReference type="SMART" id="SM00284">
    <property type="entry name" value="OLF"/>
    <property type="match status" value="1"/>
</dbReference>
<protein>
    <recommendedName>
        <fullName evidence="8">Olfactomedin-like domain-containing protein</fullName>
    </recommendedName>
</protein>
<accession>A0A9P1I104</accession>
<dbReference type="Proteomes" id="UP001152747">
    <property type="component" value="Unassembled WGS sequence"/>
</dbReference>
<dbReference type="InterPro" id="IPR008160">
    <property type="entry name" value="Collagen"/>
</dbReference>
<evidence type="ECO:0000256" key="5">
    <source>
        <dbReference type="PROSITE-ProRule" id="PRU00446"/>
    </source>
</evidence>
<feature type="domain" description="Olfactomedin-like" evidence="8">
    <location>
        <begin position="279"/>
        <end position="548"/>
    </location>
</feature>
<evidence type="ECO:0000256" key="7">
    <source>
        <dbReference type="SAM" id="Phobius"/>
    </source>
</evidence>
<keyword evidence="10" id="KW-1185">Reference proteome</keyword>
<name>A0A9P1I104_9PELO</name>
<evidence type="ECO:0000256" key="3">
    <source>
        <dbReference type="ARBA" id="ARBA00022737"/>
    </source>
</evidence>
<keyword evidence="7" id="KW-0812">Transmembrane</keyword>
<reference evidence="9" key="1">
    <citation type="submission" date="2022-11" db="EMBL/GenBank/DDBJ databases">
        <authorList>
            <person name="Kikuchi T."/>
        </authorList>
    </citation>
    <scope>NUCLEOTIDE SEQUENCE</scope>
    <source>
        <strain evidence="9">PS1010</strain>
    </source>
</reference>
<dbReference type="PANTHER" id="PTHR23192">
    <property type="entry name" value="OLFACTOMEDIN-RELATED"/>
    <property type="match status" value="1"/>
</dbReference>
<keyword evidence="3" id="KW-0677">Repeat</keyword>
<dbReference type="PANTHER" id="PTHR23192:SF83">
    <property type="entry name" value="OLFACTOMEDIN-LIKE DOMAIN-CONTAINING PROTEIN"/>
    <property type="match status" value="1"/>
</dbReference>
<comment type="subcellular location">
    <subcellularLocation>
        <location evidence="1">Secreted</location>
    </subcellularLocation>
</comment>
<dbReference type="EMBL" id="CANHGI010000001">
    <property type="protein sequence ID" value="CAI5437609.1"/>
    <property type="molecule type" value="Genomic_DNA"/>
</dbReference>
<gene>
    <name evidence="9" type="ORF">CAMP_LOCUS246</name>
</gene>